<keyword evidence="2" id="KW-1185">Reference proteome</keyword>
<dbReference type="Proteomes" id="UP000810171">
    <property type="component" value="Unassembled WGS sequence"/>
</dbReference>
<dbReference type="SUPFAM" id="SSF48613">
    <property type="entry name" value="Heme oxygenase-like"/>
    <property type="match status" value="1"/>
</dbReference>
<organism evidence="1 2">
    <name type="scientific">Marinobacterium alkalitolerans</name>
    <dbReference type="NCBI Taxonomy" id="1542925"/>
    <lineage>
        <taxon>Bacteria</taxon>
        <taxon>Pseudomonadati</taxon>
        <taxon>Pseudomonadota</taxon>
        <taxon>Gammaproteobacteria</taxon>
        <taxon>Oceanospirillales</taxon>
        <taxon>Oceanospirillaceae</taxon>
        <taxon>Marinobacterium</taxon>
    </lineage>
</organism>
<dbReference type="RefSeq" id="WP_209287571.1">
    <property type="nucleotide sequence ID" value="NZ_JACVEW010000012.1"/>
</dbReference>
<gene>
    <name evidence="1" type="ORF">H9C73_09410</name>
</gene>
<comment type="caution">
    <text evidence="1">The sequence shown here is derived from an EMBL/GenBank/DDBJ whole genome shotgun (WGS) entry which is preliminary data.</text>
</comment>
<reference evidence="1 2" key="1">
    <citation type="submission" date="2020-09" db="EMBL/GenBank/DDBJ databases">
        <authorList>
            <person name="Tanuku N.R.S."/>
        </authorList>
    </citation>
    <scope>NUCLEOTIDE SEQUENCE [LARGE SCALE GENOMIC DNA]</scope>
    <source>
        <strain evidence="1 2">AK62</strain>
    </source>
</reference>
<protein>
    <submittedName>
        <fullName evidence="1">Biliverdin-producing heme oxygenase</fullName>
    </submittedName>
</protein>
<accession>A0ABS3ZB81</accession>
<evidence type="ECO:0000313" key="2">
    <source>
        <dbReference type="Proteomes" id="UP000810171"/>
    </source>
</evidence>
<proteinExistence type="predicted"/>
<name>A0ABS3ZB81_9GAMM</name>
<dbReference type="Gene3D" id="1.20.910.10">
    <property type="entry name" value="Heme oxygenase-like"/>
    <property type="match status" value="1"/>
</dbReference>
<dbReference type="EMBL" id="JACVEW010000012">
    <property type="protein sequence ID" value="MBP0048955.1"/>
    <property type="molecule type" value="Genomic_DNA"/>
</dbReference>
<dbReference type="InterPro" id="IPR016084">
    <property type="entry name" value="Haem_Oase-like_multi-hlx"/>
</dbReference>
<dbReference type="CDD" id="cd19166">
    <property type="entry name" value="HemeO-bac"/>
    <property type="match status" value="1"/>
</dbReference>
<evidence type="ECO:0000313" key="1">
    <source>
        <dbReference type="EMBL" id="MBP0048955.1"/>
    </source>
</evidence>
<sequence length="182" mass="20200">MDRALLKQSTSSLHEELDQHPVYTALMASELCPIAYTRALKALYKPQLSLENALLSKPDTALRPDRLSVYLKQDLSQLGEKPDTRGFSGLVFHSEPERLGALYVLEGSRLGARVIARHLAGSPQLPQTFYSNAASRSSVWPVLLGRLQELEQPADIQASISAARRVFLLYLKAADQVLQEDD</sequence>